<protein>
    <submittedName>
        <fullName evidence="1">Uncharacterized protein</fullName>
    </submittedName>
</protein>
<reference evidence="1" key="1">
    <citation type="submission" date="2023-01" db="EMBL/GenBank/DDBJ databases">
        <title>Genome assembly of the deep-sea coral Lophelia pertusa.</title>
        <authorList>
            <person name="Herrera S."/>
            <person name="Cordes E."/>
        </authorList>
    </citation>
    <scope>NUCLEOTIDE SEQUENCE</scope>
    <source>
        <strain evidence="1">USNM1676648</strain>
        <tissue evidence="1">Polyp</tissue>
    </source>
</reference>
<dbReference type="AlphaFoldDB" id="A0A9X0CDF6"/>
<organism evidence="1 2">
    <name type="scientific">Desmophyllum pertusum</name>
    <dbReference type="NCBI Taxonomy" id="174260"/>
    <lineage>
        <taxon>Eukaryota</taxon>
        <taxon>Metazoa</taxon>
        <taxon>Cnidaria</taxon>
        <taxon>Anthozoa</taxon>
        <taxon>Hexacorallia</taxon>
        <taxon>Scleractinia</taxon>
        <taxon>Caryophylliina</taxon>
        <taxon>Caryophylliidae</taxon>
        <taxon>Desmophyllum</taxon>
    </lineage>
</organism>
<accession>A0A9X0CDF6</accession>
<proteinExistence type="predicted"/>
<keyword evidence="2" id="KW-1185">Reference proteome</keyword>
<dbReference type="OrthoDB" id="3135773at2759"/>
<comment type="caution">
    <text evidence="1">The sequence shown here is derived from an EMBL/GenBank/DDBJ whole genome shotgun (WGS) entry which is preliminary data.</text>
</comment>
<dbReference type="Proteomes" id="UP001163046">
    <property type="component" value="Unassembled WGS sequence"/>
</dbReference>
<sequence>MSVSSTIRNQGNDFYRQASRLDKDCTIQQAKDLYERALSCYYQAKDKAENRDDECSAAKNIGKAAWRIAAVLTKRGGEKPQTIIFYLHEAIKALCSAYNNSEERKDPEWRGEVFETITVCLQEVMNAADEFGDSHQKIIQLEKLTFITTVKEAASDVQMSLATLYFHDGTSKLQNGDYKKCLSRMRDCYRPIEEVKRLSRGLNYAQMLDEAEILEKDVFYHNCAASSIQARVQGDELLQTALEEQEELDMTLIFQVIDLYKQAVVLAREVEIEQEAIAESRLGVVYDKVLRITLRAKAYFTHSFELAESLKPRVFTSQDWYKDCTTALQKYQEEARQRDDEEKQKARAGFLEALSEELADIEAYKESAVDLITHVYDNYPPKNPSWQKPSDEAMNKWEELEKDSKDYKKLLVKALSVYHPDKVDENLYGMKWKVLCEEITKCSLIITKELNCPQATKLDWSKQVH</sequence>
<name>A0A9X0CDF6_9CNID</name>
<gene>
    <name evidence="1" type="ORF">OS493_024498</name>
</gene>
<evidence type="ECO:0000313" key="2">
    <source>
        <dbReference type="Proteomes" id="UP001163046"/>
    </source>
</evidence>
<dbReference type="EMBL" id="MU827796">
    <property type="protein sequence ID" value="KAJ7328578.1"/>
    <property type="molecule type" value="Genomic_DNA"/>
</dbReference>
<evidence type="ECO:0000313" key="1">
    <source>
        <dbReference type="EMBL" id="KAJ7328578.1"/>
    </source>
</evidence>